<dbReference type="Pfam" id="PF00078">
    <property type="entry name" value="RVT_1"/>
    <property type="match status" value="2"/>
</dbReference>
<dbReference type="InterPro" id="IPR012337">
    <property type="entry name" value="RNaseH-like_sf"/>
</dbReference>
<accession>A0ABY6LV96</accession>
<feature type="domain" description="Reverse transcriptase" evidence="3">
    <location>
        <begin position="1756"/>
        <end position="1934"/>
    </location>
</feature>
<organism evidence="5 6">
    <name type="scientific">Cordylochernes scorpioides</name>
    <dbReference type="NCBI Taxonomy" id="51811"/>
    <lineage>
        <taxon>Eukaryota</taxon>
        <taxon>Metazoa</taxon>
        <taxon>Ecdysozoa</taxon>
        <taxon>Arthropoda</taxon>
        <taxon>Chelicerata</taxon>
        <taxon>Arachnida</taxon>
        <taxon>Pseudoscorpiones</taxon>
        <taxon>Cheliferoidea</taxon>
        <taxon>Chernetidae</taxon>
        <taxon>Cordylochernes</taxon>
    </lineage>
</organism>
<dbReference type="PROSITE" id="PS50878">
    <property type="entry name" value="RT_POL"/>
    <property type="match status" value="2"/>
</dbReference>
<feature type="domain" description="Integrase catalytic" evidence="4">
    <location>
        <begin position="852"/>
        <end position="1023"/>
    </location>
</feature>
<feature type="domain" description="Integrase catalytic" evidence="4">
    <location>
        <begin position="2984"/>
        <end position="3101"/>
    </location>
</feature>
<sequence length="3180" mass="362171">MQDATTEHPEGPTSTAPSQISRLAFRAPPFWPNNVELWISQLEAAFGLAEISRDETKFHATVTSLDQPTLTYVADIVTPPPPSGKYDALKAGLLQRLGQSKQTKILQVLDERPMGDQKPSTVLAAMQHQAGRNFSDTALKMLWTRRLPQDIRAALAASSETSLSKLAEMADNIHEAILPTVSAVDQPSTGHSAEAHQQLMTQIEALKSSMDTPHNRYPNARYPTHNKKGNAGTCWKFGAQARKCLQPCNFKVQGNEYARPDVGVSNIGADFLRHYGLTVDLRNHRLSDPVSSLHSIGQVSPSPAVSIHLTIANSPYSRILRQFPELTSQNLVKIPPRHSVTHHIVTKGPPIAAKPRRLPTDKLAAAKKEFVFMMEKGICRPSKSPKLNAATVPDRYSVPNIIDFASHLHGKKIFSTIDLVRAYQHVPVESSDIPKTSVITPFGLFEFPRMSFGLCNAAQTFQRLINEVLQGLDFAYAYIDDVLNASDSENQHVSHLRQLLGRLRDYGPTINETKCTFGQPSVKFLGFIITNAGISPDPQRVQAIKDIPIPDTVRKLRRFLGMLNFYRRCLPNAASTQAPLHAMVEGRKNASCQWTPTALQAFDQCKFQLANAALLHHPFPEAPLCLTVDASDFAVGAALHQKVGNNFQPIAFFSRKLDAAQRIYSAYDRELLAVYLAIKHFRHLLEGRQFPVYTDHKPLTYVFQQNLDKASPRQCRHLDFIGQFTTDIRHIAGCENVPADFLSRVEPISHHQPYDPKSLAEAQAVDQELQALLTSENRAHYNWKKPFVPAPCRRIIFSAYHNLSHPGVRATTSMVTAHYVWLAVKKDYALWTRACHRCQVSKTARHTRTPLQSFSPPDGRFSHVHIDLVGPLPPSENYRYIFTCVDLFTSWPEALPIQDITAKTVANAFLSVWISRFGVPAKVTTDQGRQFESALFGELTRLLGINRIRTSPYHPAANGLVERFHRQLKDSLRCHDSTSWSLKLPLVLLGIRSSLREDLNTTTAELVYGKPLPLPGTFFEDPPSASSPTEPWLEDIKRAMASLKPAPSKPHGNRHVYVPKPLEICSHVYLRRDLILPPIAPPYDGPFEVIFRKPKIYKLKIKRDPRGCQSTASSLLSHQKDRSYLEKYARSLALKTSPKPNKVYSHATSVSRPNSNAACTPCMLGKNSYLLTKCQLFRDKSLQERWRVERDNGLCYNCLRSNHLVFACKLTAVCRVCKLRHHTLLHAFTSESHDSNSLPGAIHAVEFSNANRVDSSVRYNVNSSARLNSVIQTHSINHSSSSSQILLSTALIRVNDLYGNSCMARALFNTRSQRTLITDSLRKTLNLPVNYLNASLYGIGDNCLEKPLGEVDITFFPHYLNMLFTAKALILNKITYNLPNFVMEMSRWPHLVGLRLADQTFDKPAPIDIIIEADIAPSMFERFDENLENVENYIYRLKQFMLISKTKEDFKTPFLISSIGPKYFGILRNLVFPEEVDQVPFDKLCKILLKHFNPKTNIIYERFVFQKMDQKSGETISKYIIRLKEQAQRCNFGDFLQESLRDRFVAGIIDTPTQKKLLLKEGLTFEGALDIALSAESADNDLHNLKRSEDAHRSPQHLHAINNPCKHCAITTLTKYEYFKYFKNVKLNKCNTVLTGYSGSKIPILGKAKFDIKLRNVSRTIEILITNLNCFKFLLGRDFLNLFNISFNYLHNLDSFNIDSLLNDYGSIFEYKSNPIKGIKCHLDVKADFIPKFYKFRQVPFALKQLVENEIDKLVDLNILSPIDKSDCASPLVCVAKPNGQIRLCADFKKSLNPYLEDIKYPIPNIDLVLSNFQGKKLFTKLDLSKAYHQIEMDDISKKYLVVSTHKGLYKYNRLAFGIKTASEIFQKTMESFFSGINDVHIYFDDILIASEDLESHLDILKRTLNILKENNFTINKNKCLFVKNEIEYLGHKINEFGIYPLKDKLACIKNCPVPKNITELKSFLGFLSFYSKFLPNLSDLAHPLYNLLKKNVKWSWNAGTDRSFNSCKNALDETTCLSHYSLNLPLILSCDASQVGIGATLSHLKDGEERPVCFISRTLNVHERKYSQVEREGLAIVFAPLITIFGDKTNLPPLIANRLHRWALTLSNYSFEIKYKKVKDNIIPDFLSRFPEFHENNMEYSDGSGEILLLNTSIIDHVLVAHEIQLDRTLFKLYKIIETGELPSSPIDDLIPYLKRIDDFTILQECIFLENRMVIPKCLHERVLQILHESHAGTNKMKMMARSSIWWPGMDSSIEIITKNCRTCLSNESLPPQRTESWPKYAGPWRRVHMDYFNFKNKLFLLAVDSFSSWVEVSEVPSTSAYFCINFMRNCIARYGFPQVVVSDNGPPFFNSDFGDFLSKNGISHVTSPPYHPKSNGQAEVSVREVKKLLKKQLYENEQVELNLALSRALFFLRTDVNIRKGTSPAELFLGRKIRSRLSVLSKEEVKASKFNSQYVNSKFKVDETVKFRWITNGHPSWYTGKIIKILGRNVYLIKQGDSIKKVHQNYIRKMLPGKSHPTNMNDAERVPTPISEEKSITTPRRARLNWCLEHHAWTHDQWANVLFSDESRFSLNTDSRRVFIWREPGTHYHPSNIREIDSFRGGTRSPDLNPIEHVWDALGRRIGARHPSPRTLVELRTALLEEWGLLPLESPPKPGKQYEGSLKFWELDSIPPCTQPILTKEEMDCEQHFKTNVLRTTTGRYQVRLPFRVTPNFGNSKRVAFRRFLSLENKLLKTYYVDDLLTGAYTVEEAQVLIRQIITLLSEGGFPIRKWVSNSPKILDFLPKDQKGINQSFDFKSLPSVKLLGILWDPSLDSFTIRVKPPDIQVSSKRSLLSLIARIYDPLGWMAPLVIIFKIMLQKLWAKGCNWDERLPECIQRQWTGIEGDIDQLNKISIPRYIPCRNSSLTLELHGFCDSSEKGYQAVIYVKSSLLLANLFVAVKESLSLHFNQIFLWSDSTIALNWIKSESKRWKTFVANRVSAIQRRTPSHSWFHVPVSENPADVATRGLTPAQLTYIVLFICFTTKAIHLEVVSDLTAEAFIATLWRFTSRRGLPSDIFSDNATNFKLANRVLLDFYRGLDIQNFCAQKGIRWHFIPPSAPHFGELWEAARPRWHKTHQDLQSGQLVLMKQVSTPPHWPLARIIKTYKGPDGHVRIVDLKTPNNVLNRPITKISPLPFKE</sequence>
<dbReference type="Gene3D" id="3.30.70.270">
    <property type="match status" value="4"/>
</dbReference>
<dbReference type="EMBL" id="CP092886">
    <property type="protein sequence ID" value="UYV84424.1"/>
    <property type="molecule type" value="Genomic_DNA"/>
</dbReference>
<feature type="domain" description="Reverse transcriptase" evidence="3">
    <location>
        <begin position="347"/>
        <end position="529"/>
    </location>
</feature>
<dbReference type="Gene3D" id="3.10.10.10">
    <property type="entry name" value="HIV Type 1 Reverse Transcriptase, subunit A, domain 1"/>
    <property type="match status" value="2"/>
</dbReference>
<feature type="domain" description="Integrase catalytic" evidence="4">
    <location>
        <begin position="2281"/>
        <end position="2434"/>
    </location>
</feature>
<dbReference type="CDD" id="cd09274">
    <property type="entry name" value="RNase_HI_RT_Ty3"/>
    <property type="match status" value="2"/>
</dbReference>
<dbReference type="Pfam" id="PF17919">
    <property type="entry name" value="RT_RNaseH_2"/>
    <property type="match status" value="2"/>
</dbReference>
<proteinExistence type="predicted"/>
<dbReference type="Pfam" id="PF05380">
    <property type="entry name" value="Peptidase_A17"/>
    <property type="match status" value="1"/>
</dbReference>
<dbReference type="SUPFAM" id="SSF53098">
    <property type="entry name" value="Ribonuclease H-like"/>
    <property type="match status" value="3"/>
</dbReference>
<dbReference type="Pfam" id="PF18701">
    <property type="entry name" value="DUF5641"/>
    <property type="match status" value="1"/>
</dbReference>
<protein>
    <recommendedName>
        <fullName evidence="1">RNA-directed DNA polymerase</fullName>
        <ecNumber evidence="1">2.7.7.49</ecNumber>
    </recommendedName>
</protein>
<dbReference type="InterPro" id="IPR043128">
    <property type="entry name" value="Rev_trsase/Diguanyl_cyclase"/>
</dbReference>
<keyword evidence="6" id="KW-1185">Reference proteome</keyword>
<evidence type="ECO:0000313" key="6">
    <source>
        <dbReference type="Proteomes" id="UP001235939"/>
    </source>
</evidence>
<dbReference type="CDD" id="cd01647">
    <property type="entry name" value="RT_LTR"/>
    <property type="match status" value="2"/>
</dbReference>
<dbReference type="InterPro" id="IPR036397">
    <property type="entry name" value="RNaseH_sf"/>
</dbReference>
<dbReference type="Gene3D" id="3.10.20.370">
    <property type="match status" value="1"/>
</dbReference>
<dbReference type="Proteomes" id="UP001235939">
    <property type="component" value="Chromosome X"/>
</dbReference>
<dbReference type="InterPro" id="IPR008042">
    <property type="entry name" value="Retrotrans_Pao"/>
</dbReference>
<dbReference type="PROSITE" id="PS50994">
    <property type="entry name" value="INTEGRASE"/>
    <property type="match status" value="3"/>
</dbReference>
<dbReference type="InterPro" id="IPR043502">
    <property type="entry name" value="DNA/RNA_pol_sf"/>
</dbReference>
<gene>
    <name evidence="5" type="ORF">LAZ67_X002122</name>
</gene>
<evidence type="ECO:0000313" key="5">
    <source>
        <dbReference type="EMBL" id="UYV84424.1"/>
    </source>
</evidence>
<name>A0ABY6LV96_9ARAC</name>
<dbReference type="Gene3D" id="3.30.420.10">
    <property type="entry name" value="Ribonuclease H-like superfamily/Ribonuclease H"/>
    <property type="match status" value="5"/>
</dbReference>
<dbReference type="InterPro" id="IPR041588">
    <property type="entry name" value="Integrase_H2C2"/>
</dbReference>
<dbReference type="InterPro" id="IPR000477">
    <property type="entry name" value="RT_dom"/>
</dbReference>
<reference evidence="5 6" key="1">
    <citation type="submission" date="2022-03" db="EMBL/GenBank/DDBJ databases">
        <title>A chromosomal length assembly of Cordylochernes scorpioides.</title>
        <authorList>
            <person name="Zeh D."/>
            <person name="Zeh J."/>
        </authorList>
    </citation>
    <scope>NUCLEOTIDE SEQUENCE [LARGE SCALE GENOMIC DNA]</scope>
    <source>
        <strain evidence="5">IN4F17</strain>
        <tissue evidence="5">Whole Body</tissue>
    </source>
</reference>
<dbReference type="InterPro" id="IPR040676">
    <property type="entry name" value="DUF5641"/>
</dbReference>
<dbReference type="Pfam" id="PF17921">
    <property type="entry name" value="Integrase_H2C2"/>
    <property type="match status" value="2"/>
</dbReference>
<evidence type="ECO:0000256" key="2">
    <source>
        <dbReference type="ARBA" id="ARBA00023268"/>
    </source>
</evidence>
<dbReference type="SUPFAM" id="SSF56672">
    <property type="entry name" value="DNA/RNA polymerases"/>
    <property type="match status" value="3"/>
</dbReference>
<evidence type="ECO:0000256" key="1">
    <source>
        <dbReference type="ARBA" id="ARBA00012493"/>
    </source>
</evidence>
<dbReference type="InterPro" id="IPR001584">
    <property type="entry name" value="Integrase_cat-core"/>
</dbReference>
<dbReference type="InterPro" id="IPR055469">
    <property type="entry name" value="DUF7041"/>
</dbReference>
<dbReference type="InterPro" id="IPR041577">
    <property type="entry name" value="RT_RNaseH_2"/>
</dbReference>
<dbReference type="EC" id="2.7.7.49" evidence="1"/>
<evidence type="ECO:0000259" key="4">
    <source>
        <dbReference type="PROSITE" id="PS50994"/>
    </source>
</evidence>
<dbReference type="PANTHER" id="PTHR37984">
    <property type="entry name" value="PROTEIN CBG26694"/>
    <property type="match status" value="1"/>
</dbReference>
<dbReference type="PANTHER" id="PTHR37984:SF5">
    <property type="entry name" value="PROTEIN NYNRIN-LIKE"/>
    <property type="match status" value="1"/>
</dbReference>
<dbReference type="Pfam" id="PF23055">
    <property type="entry name" value="DUF7041"/>
    <property type="match status" value="1"/>
</dbReference>
<dbReference type="InterPro" id="IPR050951">
    <property type="entry name" value="Retrovirus_Pol_polyprotein"/>
</dbReference>
<dbReference type="Pfam" id="PF00665">
    <property type="entry name" value="rve"/>
    <property type="match status" value="2"/>
</dbReference>
<evidence type="ECO:0000259" key="3">
    <source>
        <dbReference type="PROSITE" id="PS50878"/>
    </source>
</evidence>
<dbReference type="Gene3D" id="1.10.340.70">
    <property type="match status" value="2"/>
</dbReference>
<keyword evidence="2" id="KW-0511">Multifunctional enzyme</keyword>